<evidence type="ECO:0000256" key="1">
    <source>
        <dbReference type="SAM" id="MobiDB-lite"/>
    </source>
</evidence>
<protein>
    <submittedName>
        <fullName evidence="2">Uncharacterized protein</fullName>
    </submittedName>
</protein>
<dbReference type="Proteomes" id="UP000799757">
    <property type="component" value="Unassembled WGS sequence"/>
</dbReference>
<name>A0A6A6XV37_9PLEO</name>
<feature type="region of interest" description="Disordered" evidence="1">
    <location>
        <begin position="35"/>
        <end position="64"/>
    </location>
</feature>
<proteinExistence type="predicted"/>
<dbReference type="EMBL" id="MU001764">
    <property type="protein sequence ID" value="KAF2799417.1"/>
    <property type="molecule type" value="Genomic_DNA"/>
</dbReference>
<evidence type="ECO:0000313" key="2">
    <source>
        <dbReference type="EMBL" id="KAF2799417.1"/>
    </source>
</evidence>
<dbReference type="AlphaFoldDB" id="A0A6A6XV37"/>
<keyword evidence="3" id="KW-1185">Reference proteome</keyword>
<sequence length="137" mass="15068">MPPRSHKAAARPRSGHLDVCMDRLRAPSHQRCLSVQAASPLGANRGTTTGPSRKSPRIAAQGPPGPCVGEYYYTNYRTYTARPPVVVAAASAWRLPMRHLPPQRCLATRSVRSRGDGSFFPAHQDRVWLQVSVPLFP</sequence>
<reference evidence="2" key="1">
    <citation type="journal article" date="2020" name="Stud. Mycol.">
        <title>101 Dothideomycetes genomes: a test case for predicting lifestyles and emergence of pathogens.</title>
        <authorList>
            <person name="Haridas S."/>
            <person name="Albert R."/>
            <person name="Binder M."/>
            <person name="Bloem J."/>
            <person name="Labutti K."/>
            <person name="Salamov A."/>
            <person name="Andreopoulos B."/>
            <person name="Baker S."/>
            <person name="Barry K."/>
            <person name="Bills G."/>
            <person name="Bluhm B."/>
            <person name="Cannon C."/>
            <person name="Castanera R."/>
            <person name="Culley D."/>
            <person name="Daum C."/>
            <person name="Ezra D."/>
            <person name="Gonzalez J."/>
            <person name="Henrissat B."/>
            <person name="Kuo A."/>
            <person name="Liang C."/>
            <person name="Lipzen A."/>
            <person name="Lutzoni F."/>
            <person name="Magnuson J."/>
            <person name="Mondo S."/>
            <person name="Nolan M."/>
            <person name="Ohm R."/>
            <person name="Pangilinan J."/>
            <person name="Park H.-J."/>
            <person name="Ramirez L."/>
            <person name="Alfaro M."/>
            <person name="Sun H."/>
            <person name="Tritt A."/>
            <person name="Yoshinaga Y."/>
            <person name="Zwiers L.-H."/>
            <person name="Turgeon B."/>
            <person name="Goodwin S."/>
            <person name="Spatafora J."/>
            <person name="Crous P."/>
            <person name="Grigoriev I."/>
        </authorList>
    </citation>
    <scope>NUCLEOTIDE SEQUENCE</scope>
    <source>
        <strain evidence="2">CBS 109.77</strain>
    </source>
</reference>
<accession>A0A6A6XV37</accession>
<organism evidence="2 3">
    <name type="scientific">Melanomma pulvis-pyrius CBS 109.77</name>
    <dbReference type="NCBI Taxonomy" id="1314802"/>
    <lineage>
        <taxon>Eukaryota</taxon>
        <taxon>Fungi</taxon>
        <taxon>Dikarya</taxon>
        <taxon>Ascomycota</taxon>
        <taxon>Pezizomycotina</taxon>
        <taxon>Dothideomycetes</taxon>
        <taxon>Pleosporomycetidae</taxon>
        <taxon>Pleosporales</taxon>
        <taxon>Melanommataceae</taxon>
        <taxon>Melanomma</taxon>
    </lineage>
</organism>
<evidence type="ECO:0000313" key="3">
    <source>
        <dbReference type="Proteomes" id="UP000799757"/>
    </source>
</evidence>
<gene>
    <name evidence="2" type="ORF">K505DRAFT_62648</name>
</gene>